<accession>A0A7C1E943</accession>
<dbReference type="AlphaFoldDB" id="A0A7C1E943"/>
<dbReference type="PANTHER" id="PTHR11652">
    <property type="entry name" value="30S RIBOSOMAL PROTEIN S12 FAMILY MEMBER"/>
    <property type="match status" value="1"/>
</dbReference>
<dbReference type="InterPro" id="IPR006032">
    <property type="entry name" value="Ribosomal_uS12"/>
</dbReference>
<dbReference type="NCBIfam" id="TIGR00982">
    <property type="entry name" value="uS12_E_A"/>
    <property type="match status" value="1"/>
</dbReference>
<comment type="similarity">
    <text evidence="1 7 8">Belongs to the universal ribosomal protein uS12 family.</text>
</comment>
<dbReference type="InterPro" id="IPR005680">
    <property type="entry name" value="Ribosomal_uS12_euk/arc"/>
</dbReference>
<gene>
    <name evidence="7" type="primary">rps12</name>
    <name evidence="10" type="ORF">ENO04_06375</name>
</gene>
<evidence type="ECO:0000256" key="4">
    <source>
        <dbReference type="ARBA" id="ARBA00022884"/>
    </source>
</evidence>
<comment type="function">
    <text evidence="7 9">With S4 and S5 plays an important role in translational accuracy. Located at the interface of the 30S and 50S subunits.</text>
</comment>
<evidence type="ECO:0000256" key="2">
    <source>
        <dbReference type="ARBA" id="ARBA00011458"/>
    </source>
</evidence>
<comment type="caution">
    <text evidence="10">The sequence shown here is derived from an EMBL/GenBank/DDBJ whole genome shotgun (WGS) entry which is preliminary data.</text>
</comment>
<protein>
    <recommendedName>
        <fullName evidence="7">Small ribosomal subunit protein uS12</fullName>
    </recommendedName>
</protein>
<dbReference type="GO" id="GO:0003735">
    <property type="term" value="F:structural constituent of ribosome"/>
    <property type="evidence" value="ECO:0007669"/>
    <property type="project" value="UniProtKB-UniRule"/>
</dbReference>
<keyword evidence="5 7" id="KW-0689">Ribosomal protein</keyword>
<evidence type="ECO:0000313" key="10">
    <source>
        <dbReference type="EMBL" id="HDS11216.1"/>
    </source>
</evidence>
<name>A0A7C1E943_9CREN</name>
<dbReference type="GO" id="GO:0006412">
    <property type="term" value="P:translation"/>
    <property type="evidence" value="ECO:0007669"/>
    <property type="project" value="UniProtKB-UniRule"/>
</dbReference>
<dbReference type="InterPro" id="IPR012340">
    <property type="entry name" value="NA-bd_OB-fold"/>
</dbReference>
<dbReference type="GO" id="GO:0019843">
    <property type="term" value="F:rRNA binding"/>
    <property type="evidence" value="ECO:0007669"/>
    <property type="project" value="UniProtKB-UniRule"/>
</dbReference>
<proteinExistence type="inferred from homology"/>
<reference evidence="10" key="1">
    <citation type="journal article" date="2020" name="mSystems">
        <title>Genome- and Community-Level Interaction Insights into Carbon Utilization and Element Cycling Functions of Hydrothermarchaeota in Hydrothermal Sediment.</title>
        <authorList>
            <person name="Zhou Z."/>
            <person name="Liu Y."/>
            <person name="Xu W."/>
            <person name="Pan J."/>
            <person name="Luo Z.H."/>
            <person name="Li M."/>
        </authorList>
    </citation>
    <scope>NUCLEOTIDE SEQUENCE [LARGE SCALE GENOMIC DNA]</scope>
    <source>
        <strain evidence="10">SpSt-123</strain>
    </source>
</reference>
<dbReference type="GO" id="GO:0015935">
    <property type="term" value="C:small ribosomal subunit"/>
    <property type="evidence" value="ECO:0007669"/>
    <property type="project" value="UniProtKB-UniRule"/>
</dbReference>
<dbReference type="FunFam" id="2.40.50.140:FF:000007">
    <property type="entry name" value="40S ribosomal protein S23"/>
    <property type="match status" value="1"/>
</dbReference>
<keyword evidence="6 7" id="KW-0687">Ribonucleoprotein</keyword>
<comment type="subunit">
    <text evidence="2 7 9">Part of the 30S ribosomal subunit.</text>
</comment>
<evidence type="ECO:0000256" key="7">
    <source>
        <dbReference type="HAMAP-Rule" id="MF_00403"/>
    </source>
</evidence>
<dbReference type="HAMAP" id="MF_00403_A">
    <property type="entry name" value="Ribosomal_uS12_A"/>
    <property type="match status" value="1"/>
</dbReference>
<dbReference type="SUPFAM" id="SSF50249">
    <property type="entry name" value="Nucleic acid-binding proteins"/>
    <property type="match status" value="1"/>
</dbReference>
<evidence type="ECO:0000256" key="8">
    <source>
        <dbReference type="RuleBase" id="RU003622"/>
    </source>
</evidence>
<dbReference type="InterPro" id="IPR022863">
    <property type="entry name" value="Ribosomal_uS12_arc"/>
</dbReference>
<organism evidence="10">
    <name type="scientific">Fervidicoccus fontis</name>
    <dbReference type="NCBI Taxonomy" id="683846"/>
    <lineage>
        <taxon>Archaea</taxon>
        <taxon>Thermoproteota</taxon>
        <taxon>Thermoprotei</taxon>
        <taxon>Fervidicoccales</taxon>
        <taxon>Fervidicoccaceae</taxon>
        <taxon>Fervidicoccus</taxon>
    </lineage>
</organism>
<evidence type="ECO:0000256" key="6">
    <source>
        <dbReference type="ARBA" id="ARBA00023274"/>
    </source>
</evidence>
<dbReference type="PROSITE" id="PS00055">
    <property type="entry name" value="RIBOSOMAL_S12"/>
    <property type="match status" value="1"/>
</dbReference>
<dbReference type="Gene3D" id="2.40.50.140">
    <property type="entry name" value="Nucleic acid-binding proteins"/>
    <property type="match status" value="1"/>
</dbReference>
<dbReference type="PIRSF" id="PIRSF002133">
    <property type="entry name" value="Ribosomal_S12/S23"/>
    <property type="match status" value="1"/>
</dbReference>
<evidence type="ECO:0000256" key="5">
    <source>
        <dbReference type="ARBA" id="ARBA00022980"/>
    </source>
</evidence>
<evidence type="ECO:0000256" key="1">
    <source>
        <dbReference type="ARBA" id="ARBA00005657"/>
    </source>
</evidence>
<keyword evidence="3 7" id="KW-0699">rRNA-binding</keyword>
<dbReference type="NCBIfam" id="NF003254">
    <property type="entry name" value="PRK04211.1"/>
    <property type="match status" value="1"/>
</dbReference>
<sequence>MPGKKSPLGLFAARNLRRKRLKFRWSQREFKARMLRLKEKTDPLEGAPMARGIVLEKVGVESRQPNSAVRKCVRVQLVKNGKVVTAFVPGDGGLNFIDEHDEVIIEGIGGPMGGSLGDIPGVRYKVIAVNGVSLSALLKGKKQKPVR</sequence>
<keyword evidence="4 7" id="KW-0694">RNA-binding</keyword>
<dbReference type="Pfam" id="PF00164">
    <property type="entry name" value="Ribosom_S12_S23"/>
    <property type="match status" value="1"/>
</dbReference>
<dbReference type="CDD" id="cd03367">
    <property type="entry name" value="Ribosomal_S23"/>
    <property type="match status" value="1"/>
</dbReference>
<dbReference type="EMBL" id="DSDY01000189">
    <property type="protein sequence ID" value="HDS11216.1"/>
    <property type="molecule type" value="Genomic_DNA"/>
</dbReference>
<evidence type="ECO:0000256" key="9">
    <source>
        <dbReference type="RuleBase" id="RU004490"/>
    </source>
</evidence>
<evidence type="ECO:0000256" key="3">
    <source>
        <dbReference type="ARBA" id="ARBA00022730"/>
    </source>
</evidence>